<comment type="similarity">
    <text evidence="1">Belongs to the short-chain dehydrogenases/reductases (SDR) family.</text>
</comment>
<organism evidence="4 5">
    <name type="scientific">Tectimicrobiota bacterium</name>
    <dbReference type="NCBI Taxonomy" id="2528274"/>
    <lineage>
        <taxon>Bacteria</taxon>
        <taxon>Pseudomonadati</taxon>
        <taxon>Nitrospinota/Tectimicrobiota group</taxon>
        <taxon>Candidatus Tectimicrobiota</taxon>
    </lineage>
</organism>
<dbReference type="InterPro" id="IPR036291">
    <property type="entry name" value="NAD(P)-bd_dom_sf"/>
</dbReference>
<feature type="domain" description="Ketoreductase" evidence="3">
    <location>
        <begin position="11"/>
        <end position="195"/>
    </location>
</feature>
<evidence type="ECO:0000259" key="3">
    <source>
        <dbReference type="SMART" id="SM00822"/>
    </source>
</evidence>
<evidence type="ECO:0000256" key="1">
    <source>
        <dbReference type="ARBA" id="ARBA00006484"/>
    </source>
</evidence>
<dbReference type="InterPro" id="IPR057326">
    <property type="entry name" value="KR_dom"/>
</dbReference>
<keyword evidence="2" id="KW-0560">Oxidoreductase</keyword>
<dbReference type="GO" id="GO:0006633">
    <property type="term" value="P:fatty acid biosynthetic process"/>
    <property type="evidence" value="ECO:0007669"/>
    <property type="project" value="TreeGrafter"/>
</dbReference>
<reference evidence="4" key="1">
    <citation type="submission" date="2020-07" db="EMBL/GenBank/DDBJ databases">
        <title>Huge and variable diversity of episymbiotic CPR bacteria and DPANN archaea in groundwater ecosystems.</title>
        <authorList>
            <person name="He C.Y."/>
            <person name="Keren R."/>
            <person name="Whittaker M."/>
            <person name="Farag I.F."/>
            <person name="Doudna J."/>
            <person name="Cate J.H.D."/>
            <person name="Banfield J.F."/>
        </authorList>
    </citation>
    <scope>NUCLEOTIDE SEQUENCE</scope>
    <source>
        <strain evidence="4">NC_groundwater_1482_Ag_S-0.65um_47_24</strain>
    </source>
</reference>
<dbReference type="Gene3D" id="3.40.50.720">
    <property type="entry name" value="NAD(P)-binding Rossmann-like Domain"/>
    <property type="match status" value="1"/>
</dbReference>
<name>A0A933GL95_UNCTE</name>
<accession>A0A933GL95</accession>
<dbReference type="InterPro" id="IPR020904">
    <property type="entry name" value="Sc_DH/Rdtase_CS"/>
</dbReference>
<protein>
    <submittedName>
        <fullName evidence="4">SDR family oxidoreductase</fullName>
    </submittedName>
</protein>
<evidence type="ECO:0000313" key="4">
    <source>
        <dbReference type="EMBL" id="MBI4595957.1"/>
    </source>
</evidence>
<dbReference type="SUPFAM" id="SSF51735">
    <property type="entry name" value="NAD(P)-binding Rossmann-fold domains"/>
    <property type="match status" value="1"/>
</dbReference>
<dbReference type="NCBIfam" id="NF005559">
    <property type="entry name" value="PRK07231.1"/>
    <property type="match status" value="1"/>
</dbReference>
<dbReference type="Proteomes" id="UP000772181">
    <property type="component" value="Unassembled WGS sequence"/>
</dbReference>
<dbReference type="GO" id="GO:0048038">
    <property type="term" value="F:quinone binding"/>
    <property type="evidence" value="ECO:0007669"/>
    <property type="project" value="TreeGrafter"/>
</dbReference>
<dbReference type="PANTHER" id="PTHR42760:SF133">
    <property type="entry name" value="3-OXOACYL-[ACYL-CARRIER-PROTEIN] REDUCTASE"/>
    <property type="match status" value="1"/>
</dbReference>
<dbReference type="PANTHER" id="PTHR42760">
    <property type="entry name" value="SHORT-CHAIN DEHYDROGENASES/REDUCTASES FAMILY MEMBER"/>
    <property type="match status" value="1"/>
</dbReference>
<sequence length="258" mass="27355">MADQRFSVSGKVVIITGASQGIGKSMVKEFARNGAKLVICSRSEEKIAKVVQEGSSISKDIFGLKADVRKPDEVDQVLKKALDNFGRIDVLINNAGASFRSPVEDMTLNGWNTVIAINLTGVFICSQAVGKVMIKQGGGKIINISSIAGRDFSAEMSHYAAAKAGVISFTKSLAVAWAKYHITVNAIAPGPIETEGYLGVGKEIPDFMAARAARVPLKRWGKPEEIALPAMFLASDASSFMTGETICIDGGPTISGQE</sequence>
<dbReference type="SMART" id="SM00822">
    <property type="entry name" value="PKS_KR"/>
    <property type="match status" value="1"/>
</dbReference>
<dbReference type="EMBL" id="JACQWF010000275">
    <property type="protein sequence ID" value="MBI4595957.1"/>
    <property type="molecule type" value="Genomic_DNA"/>
</dbReference>
<dbReference type="PROSITE" id="PS00061">
    <property type="entry name" value="ADH_SHORT"/>
    <property type="match status" value="1"/>
</dbReference>
<dbReference type="AlphaFoldDB" id="A0A933GL95"/>
<dbReference type="PRINTS" id="PR00080">
    <property type="entry name" value="SDRFAMILY"/>
</dbReference>
<evidence type="ECO:0000313" key="5">
    <source>
        <dbReference type="Proteomes" id="UP000772181"/>
    </source>
</evidence>
<dbReference type="InterPro" id="IPR002347">
    <property type="entry name" value="SDR_fam"/>
</dbReference>
<dbReference type="PRINTS" id="PR00081">
    <property type="entry name" value="GDHRDH"/>
</dbReference>
<comment type="caution">
    <text evidence="4">The sequence shown here is derived from an EMBL/GenBank/DDBJ whole genome shotgun (WGS) entry which is preliminary data.</text>
</comment>
<dbReference type="GO" id="GO:0016616">
    <property type="term" value="F:oxidoreductase activity, acting on the CH-OH group of donors, NAD or NADP as acceptor"/>
    <property type="evidence" value="ECO:0007669"/>
    <property type="project" value="UniProtKB-ARBA"/>
</dbReference>
<gene>
    <name evidence="4" type="ORF">HY730_06210</name>
</gene>
<proteinExistence type="inferred from homology"/>
<dbReference type="FunFam" id="3.40.50.720:FF:000084">
    <property type="entry name" value="Short-chain dehydrogenase reductase"/>
    <property type="match status" value="1"/>
</dbReference>
<evidence type="ECO:0000256" key="2">
    <source>
        <dbReference type="ARBA" id="ARBA00023002"/>
    </source>
</evidence>
<dbReference type="Pfam" id="PF13561">
    <property type="entry name" value="adh_short_C2"/>
    <property type="match status" value="1"/>
</dbReference>